<dbReference type="SUPFAM" id="SSF50156">
    <property type="entry name" value="PDZ domain-like"/>
    <property type="match status" value="1"/>
</dbReference>
<dbReference type="GO" id="GO:0008236">
    <property type="term" value="F:serine-type peptidase activity"/>
    <property type="evidence" value="ECO:0007669"/>
    <property type="project" value="UniProtKB-KW"/>
</dbReference>
<dbReference type="Gene3D" id="2.30.42.10">
    <property type="match status" value="1"/>
</dbReference>
<evidence type="ECO:0000256" key="5">
    <source>
        <dbReference type="RuleBase" id="RU004404"/>
    </source>
</evidence>
<dbReference type="InterPro" id="IPR040573">
    <property type="entry name" value="TSP_N"/>
</dbReference>
<feature type="chain" id="PRO_5018003380" evidence="8">
    <location>
        <begin position="27"/>
        <end position="728"/>
    </location>
</feature>
<organism evidence="10 11">
    <name type="scientific">Marinimicrobium koreense</name>
    <dbReference type="NCBI Taxonomy" id="306545"/>
    <lineage>
        <taxon>Bacteria</taxon>
        <taxon>Pseudomonadati</taxon>
        <taxon>Pseudomonadota</taxon>
        <taxon>Gammaproteobacteria</taxon>
        <taxon>Cellvibrionales</taxon>
        <taxon>Cellvibrionaceae</taxon>
        <taxon>Marinimicrobium</taxon>
    </lineage>
</organism>
<dbReference type="GO" id="GO:0030288">
    <property type="term" value="C:outer membrane-bounded periplasmic space"/>
    <property type="evidence" value="ECO:0007669"/>
    <property type="project" value="TreeGrafter"/>
</dbReference>
<dbReference type="InterPro" id="IPR001478">
    <property type="entry name" value="PDZ"/>
</dbReference>
<dbReference type="Pfam" id="PF11818">
    <property type="entry name" value="DUF3340"/>
    <property type="match status" value="1"/>
</dbReference>
<dbReference type="SMART" id="SM00228">
    <property type="entry name" value="PDZ"/>
    <property type="match status" value="1"/>
</dbReference>
<dbReference type="Gene3D" id="3.90.226.10">
    <property type="entry name" value="2-enoyl-CoA Hydratase, Chain A, domain 1"/>
    <property type="match status" value="1"/>
</dbReference>
<dbReference type="EMBL" id="RJUK01000001">
    <property type="protein sequence ID" value="ROQ20472.1"/>
    <property type="molecule type" value="Genomic_DNA"/>
</dbReference>
<dbReference type="CDD" id="cd07560">
    <property type="entry name" value="Peptidase_S41_CPP"/>
    <property type="match status" value="1"/>
</dbReference>
<dbReference type="CDD" id="cd06782">
    <property type="entry name" value="cpPDZ_CPP-like"/>
    <property type="match status" value="1"/>
</dbReference>
<evidence type="ECO:0000259" key="9">
    <source>
        <dbReference type="PROSITE" id="PS50106"/>
    </source>
</evidence>
<evidence type="ECO:0000313" key="10">
    <source>
        <dbReference type="EMBL" id="ROQ20472.1"/>
    </source>
</evidence>
<dbReference type="PROSITE" id="PS50106">
    <property type="entry name" value="PDZ"/>
    <property type="match status" value="1"/>
</dbReference>
<evidence type="ECO:0000256" key="6">
    <source>
        <dbReference type="SAM" id="Coils"/>
    </source>
</evidence>
<evidence type="ECO:0000313" key="11">
    <source>
        <dbReference type="Proteomes" id="UP000273643"/>
    </source>
</evidence>
<dbReference type="GO" id="GO:0004175">
    <property type="term" value="F:endopeptidase activity"/>
    <property type="evidence" value="ECO:0007669"/>
    <property type="project" value="TreeGrafter"/>
</dbReference>
<protein>
    <submittedName>
        <fullName evidence="10">Carboxyl-terminal processing protease</fullName>
    </submittedName>
</protein>
<dbReference type="GO" id="GO:0007165">
    <property type="term" value="P:signal transduction"/>
    <property type="evidence" value="ECO:0007669"/>
    <property type="project" value="TreeGrafter"/>
</dbReference>
<dbReference type="FunFam" id="3.90.226.10:FF:000090">
    <property type="entry name" value="Tail-specific protease"/>
    <property type="match status" value="1"/>
</dbReference>
<reference evidence="10 11" key="1">
    <citation type="submission" date="2018-11" db="EMBL/GenBank/DDBJ databases">
        <title>Genomic Encyclopedia of Type Strains, Phase IV (KMG-IV): sequencing the most valuable type-strain genomes for metagenomic binning, comparative biology and taxonomic classification.</title>
        <authorList>
            <person name="Goeker M."/>
        </authorList>
    </citation>
    <scope>NUCLEOTIDE SEQUENCE [LARGE SCALE GENOMIC DNA]</scope>
    <source>
        <strain evidence="10 11">DSM 16974</strain>
    </source>
</reference>
<dbReference type="InterPro" id="IPR004447">
    <property type="entry name" value="Peptidase_S41A"/>
</dbReference>
<name>A0A3N1NNS2_9GAMM</name>
<evidence type="ECO:0000256" key="3">
    <source>
        <dbReference type="ARBA" id="ARBA00022801"/>
    </source>
</evidence>
<dbReference type="OrthoDB" id="9812068at2"/>
<dbReference type="Pfam" id="PF17804">
    <property type="entry name" value="TSP_NTD"/>
    <property type="match status" value="1"/>
</dbReference>
<proteinExistence type="inferred from homology"/>
<keyword evidence="6" id="KW-0175">Coiled coil</keyword>
<keyword evidence="2 5" id="KW-0645">Protease</keyword>
<dbReference type="GO" id="GO:0006508">
    <property type="term" value="P:proteolysis"/>
    <property type="evidence" value="ECO:0007669"/>
    <property type="project" value="UniProtKB-KW"/>
</dbReference>
<dbReference type="AlphaFoldDB" id="A0A3N1NNS2"/>
<dbReference type="Pfam" id="PF00595">
    <property type="entry name" value="PDZ"/>
    <property type="match status" value="1"/>
</dbReference>
<comment type="caution">
    <text evidence="10">The sequence shown here is derived from an EMBL/GenBank/DDBJ whole genome shotgun (WGS) entry which is preliminary data.</text>
</comment>
<feature type="domain" description="PDZ" evidence="9">
    <location>
        <begin position="238"/>
        <end position="315"/>
    </location>
</feature>
<gene>
    <name evidence="10" type="ORF">EDC38_1078</name>
</gene>
<dbReference type="Proteomes" id="UP000273643">
    <property type="component" value="Unassembled WGS sequence"/>
</dbReference>
<dbReference type="InterPro" id="IPR029045">
    <property type="entry name" value="ClpP/crotonase-like_dom_sf"/>
</dbReference>
<evidence type="ECO:0000256" key="7">
    <source>
        <dbReference type="SAM" id="MobiDB-lite"/>
    </source>
</evidence>
<evidence type="ECO:0000256" key="1">
    <source>
        <dbReference type="ARBA" id="ARBA00009179"/>
    </source>
</evidence>
<dbReference type="Gene3D" id="3.30.750.44">
    <property type="match status" value="1"/>
</dbReference>
<evidence type="ECO:0000256" key="4">
    <source>
        <dbReference type="ARBA" id="ARBA00022825"/>
    </source>
</evidence>
<feature type="coiled-coil region" evidence="6">
    <location>
        <begin position="613"/>
        <end position="642"/>
    </location>
</feature>
<accession>A0A3N1NNS2</accession>
<comment type="similarity">
    <text evidence="1 5">Belongs to the peptidase S41A family.</text>
</comment>
<feature type="region of interest" description="Disordered" evidence="7">
    <location>
        <begin position="656"/>
        <end position="681"/>
    </location>
</feature>
<feature type="signal peptide" evidence="8">
    <location>
        <begin position="1"/>
        <end position="26"/>
    </location>
</feature>
<dbReference type="InterPro" id="IPR036034">
    <property type="entry name" value="PDZ_sf"/>
</dbReference>
<keyword evidence="11" id="KW-1185">Reference proteome</keyword>
<evidence type="ECO:0000256" key="2">
    <source>
        <dbReference type="ARBA" id="ARBA00022670"/>
    </source>
</evidence>
<dbReference type="InterPro" id="IPR020992">
    <property type="entry name" value="Tail_Prtase_C"/>
</dbReference>
<dbReference type="PANTHER" id="PTHR32060">
    <property type="entry name" value="TAIL-SPECIFIC PROTEASE"/>
    <property type="match status" value="1"/>
</dbReference>
<dbReference type="InterPro" id="IPR005151">
    <property type="entry name" value="Tail-specific_protease"/>
</dbReference>
<dbReference type="NCBIfam" id="TIGR00225">
    <property type="entry name" value="prc"/>
    <property type="match status" value="1"/>
</dbReference>
<sequence>MLNVPKFLRSSLAISALLFSAPALWAAALAPLEITDQHRQVTASVVQQLSEHHYRDQSLNDDLSSEYLDNYLKTLDPTKSYFFQADIDGFNRHREKFDNWLAKGNLNEAFDIFDIYRQRLTTRLESVIERLESDEIKYDFTTDDQLVVDWEQAEWPEDKKTADELWHRRVKASLLDLVLAGKDLEESKELLRKRYENQLRRVRQQDSDDAFEVVINSLTTLYDPHTNYLSPRTLENFNINMSLSLEGIGAVLQTEDEHTKVMRLVPAGPADKQGELRPADRIVAVGQGEEGEMTDVVGWRLDEVVEQIRGKKDTVVRLEVLPAKAPTDSATKVITITRDKVKLEEQAAKHDVFEVMNGRDRYKIGVIRVPTFYMDFEAYRKRDPNFKSTTRDVHRILQELEKENVDGIVLDLRGNGGGSLQEATTLTDLFIDRGPVVQIRQTNELISRNYQSHSRAAYRGPLVVLIDRLSASASEIFAGAIQDYGRGIIVGTQSFGKGSVQSLVPVDAGQLKLTESKFYRVSGESTQHRGVIPDMTLPSLVNVDDVGESTYDNALPWDKIHAVPHSRYFDIQALLPHLNPLHEQRVEKNPDFIYLRDQMALTEKNKDRTVVSLNEKQRRNEQESLEASLLQLENERRKAKGLSLYDSYEDIDRLAGSDDEDATEGADAGEAANDDEEEGDLVSFSALSRSEINPDKDPFLNEAGHILVDFIEQLESMDEQDRDRVANW</sequence>
<keyword evidence="3 5" id="KW-0378">Hydrolase</keyword>
<dbReference type="SUPFAM" id="SSF52096">
    <property type="entry name" value="ClpP/crotonase"/>
    <property type="match status" value="1"/>
</dbReference>
<dbReference type="PANTHER" id="PTHR32060:SF22">
    <property type="entry name" value="CARBOXYL-TERMINAL-PROCESSING PEPTIDASE 3, CHLOROPLASTIC"/>
    <property type="match status" value="1"/>
</dbReference>
<keyword evidence="8" id="KW-0732">Signal</keyword>
<dbReference type="RefSeq" id="WP_123637616.1">
    <property type="nucleotide sequence ID" value="NZ_JBHYFO010000012.1"/>
</dbReference>
<dbReference type="Pfam" id="PF03572">
    <property type="entry name" value="Peptidase_S41"/>
    <property type="match status" value="1"/>
</dbReference>
<evidence type="ECO:0000256" key="8">
    <source>
        <dbReference type="SAM" id="SignalP"/>
    </source>
</evidence>
<keyword evidence="4 5" id="KW-0720">Serine protease</keyword>
<dbReference type="SMART" id="SM00245">
    <property type="entry name" value="TSPc"/>
    <property type="match status" value="1"/>
</dbReference>